<evidence type="ECO:0000256" key="16">
    <source>
        <dbReference type="SAM" id="MobiDB-lite"/>
    </source>
</evidence>
<evidence type="ECO:0000256" key="15">
    <source>
        <dbReference type="RuleBase" id="RU361156"/>
    </source>
</evidence>
<dbReference type="GO" id="GO:0004185">
    <property type="term" value="F:serine-type carboxypeptidase activity"/>
    <property type="evidence" value="ECO:0007669"/>
    <property type="project" value="UniProtKB-UniRule"/>
</dbReference>
<evidence type="ECO:0000256" key="11">
    <source>
        <dbReference type="ARBA" id="ARBA00023034"/>
    </source>
</evidence>
<evidence type="ECO:0000256" key="7">
    <source>
        <dbReference type="ARBA" id="ARBA00022703"/>
    </source>
</evidence>
<dbReference type="VEuPathDB" id="FungiDB:ATEG_05484"/>
<keyword evidence="6" id="KW-0812">Transmembrane</keyword>
<feature type="chain" id="PRO_5040558008" description="Carboxypeptidase" evidence="15">
    <location>
        <begin position="28"/>
        <end position="563"/>
    </location>
</feature>
<reference evidence="17 18" key="1">
    <citation type="submission" date="2020-01" db="EMBL/GenBank/DDBJ databases">
        <title>Aspergillus terreus IFO 6365 whole genome shotgun sequence.</title>
        <authorList>
            <person name="Kanamasa S."/>
            <person name="Takahashi H."/>
        </authorList>
    </citation>
    <scope>NUCLEOTIDE SEQUENCE [LARGE SCALE GENOMIC DNA]</scope>
    <source>
        <strain evidence="17 18">IFO 6365</strain>
    </source>
</reference>
<comment type="subcellular location">
    <subcellularLocation>
        <location evidence="2">Golgi apparatus</location>
        <location evidence="2">trans-Golgi network membrane</location>
        <topology evidence="2">Single-pass type I membrane protein</topology>
    </subcellularLocation>
</comment>
<feature type="compositionally biased region" description="Pro residues" evidence="16">
    <location>
        <begin position="383"/>
        <end position="393"/>
    </location>
</feature>
<evidence type="ECO:0000256" key="2">
    <source>
        <dbReference type="ARBA" id="ARBA00004393"/>
    </source>
</evidence>
<keyword evidence="9 15" id="KW-0378">Hydrolase</keyword>
<evidence type="ECO:0000256" key="10">
    <source>
        <dbReference type="ARBA" id="ARBA00022989"/>
    </source>
</evidence>
<name>A0A5M3Z360_ASPTE</name>
<keyword evidence="4 15" id="KW-0121">Carboxypeptidase</keyword>
<dbReference type="Proteomes" id="UP000452235">
    <property type="component" value="Unassembled WGS sequence"/>
</dbReference>
<keyword evidence="8 15" id="KW-0732">Signal</keyword>
<dbReference type="OrthoDB" id="443318at2759"/>
<comment type="function">
    <text evidence="14">Protease with a carboxypeptidase B-like function involved in the C-terminal processing of the lysine and arginine residues from protein precursors. Promotes cell fusion and is involved in the programmed cell death.</text>
</comment>
<evidence type="ECO:0000256" key="9">
    <source>
        <dbReference type="ARBA" id="ARBA00022801"/>
    </source>
</evidence>
<evidence type="ECO:0000313" key="18">
    <source>
        <dbReference type="Proteomes" id="UP000452235"/>
    </source>
</evidence>
<evidence type="ECO:0000256" key="5">
    <source>
        <dbReference type="ARBA" id="ARBA00022670"/>
    </source>
</evidence>
<feature type="signal peptide" evidence="15">
    <location>
        <begin position="1"/>
        <end position="27"/>
    </location>
</feature>
<accession>A0A5M3Z360</accession>
<comment type="caution">
    <text evidence="17">The sequence shown here is derived from an EMBL/GenBank/DDBJ whole genome shotgun (WGS) entry which is preliminary data.</text>
</comment>
<evidence type="ECO:0000313" key="17">
    <source>
        <dbReference type="EMBL" id="GFF16525.1"/>
    </source>
</evidence>
<comment type="similarity">
    <text evidence="3 15">Belongs to the peptidase S10 family.</text>
</comment>
<dbReference type="InterPro" id="IPR018202">
    <property type="entry name" value="Ser_caboxypep_ser_AS"/>
</dbReference>
<evidence type="ECO:0000256" key="3">
    <source>
        <dbReference type="ARBA" id="ARBA00009431"/>
    </source>
</evidence>
<keyword evidence="18" id="KW-1185">Reference proteome</keyword>
<dbReference type="InterPro" id="IPR001563">
    <property type="entry name" value="Peptidase_S10"/>
</dbReference>
<dbReference type="AlphaFoldDB" id="A0A5M3Z360"/>
<evidence type="ECO:0000256" key="14">
    <source>
        <dbReference type="ARBA" id="ARBA00037042"/>
    </source>
</evidence>
<evidence type="ECO:0000256" key="4">
    <source>
        <dbReference type="ARBA" id="ARBA00022645"/>
    </source>
</evidence>
<dbReference type="SUPFAM" id="SSF53474">
    <property type="entry name" value="alpha/beta-Hydrolases"/>
    <property type="match status" value="1"/>
</dbReference>
<keyword evidence="7" id="KW-0053">Apoptosis</keyword>
<keyword evidence="12" id="KW-0472">Membrane</keyword>
<dbReference type="Gene3D" id="3.40.50.1820">
    <property type="entry name" value="alpha/beta hydrolase"/>
    <property type="match status" value="1"/>
</dbReference>
<feature type="compositionally biased region" description="Acidic residues" evidence="16">
    <location>
        <begin position="397"/>
        <end position="406"/>
    </location>
</feature>
<dbReference type="EMBL" id="BLJY01000005">
    <property type="protein sequence ID" value="GFF16525.1"/>
    <property type="molecule type" value="Genomic_DNA"/>
</dbReference>
<comment type="catalytic activity">
    <reaction evidence="1">
        <text>Preferential release of a C-terminal arginine or lysine residue.</text>
        <dbReference type="EC" id="3.4.16.6"/>
    </reaction>
</comment>
<protein>
    <recommendedName>
        <fullName evidence="15">Carboxypeptidase</fullName>
        <ecNumber evidence="15">3.4.16.-</ecNumber>
    </recommendedName>
</protein>
<evidence type="ECO:0000256" key="1">
    <source>
        <dbReference type="ARBA" id="ARBA00001003"/>
    </source>
</evidence>
<evidence type="ECO:0000256" key="13">
    <source>
        <dbReference type="ARBA" id="ARBA00023180"/>
    </source>
</evidence>
<sequence>MDLAAIYLFLHALWAVPAILFPSAARASPNASQFQVHALPDSASLPPSWAGRLPVPETEVGNSMFFWLFQTQDPLYDENLIIWFNGGPGCSSLIGLTTGNGPVSFSGNSTRLVQNPHSWTKLGHVLYVDQPVGTGYSTASIPYPVNHNDRVASDFSKWLRSFFLVFPHLQTKRVHLIGESYAGIYIPYIAAALVDSNTKNPSLPINLQSIALGDGTIGNPAAMSTVTIGAYLESQRARLNLPDDILAVFADADDSCGFTHVLNQANHYPPQQDPIRIPGNPEYLNYKRRSLERRGLGAALNGTCAIDSPTPDAVEASILNSSCYGPCATFSTATDYVRAAAAASPRRKCFDVYDIHNDCAAVDPLPLLATYFSRPDVQRALNLPPPPSPPTSPSPNSEDEDDEEDGTYTPCNNTILAALLLATPPEPPAYSILPALLTTHGLAVHIYSGEFDMLLNHIGTELVLQNMTWNGARGFAQPPRRVFFVQDAAPDADTLAAHPCGSVDGGNGPVEAIAACALDPAVAGIWASERGLTYHLFRGAGHTVFVNKPREMFSYVRDVVLAR</sequence>
<organism evidence="17 18">
    <name type="scientific">Aspergillus terreus</name>
    <dbReference type="NCBI Taxonomy" id="33178"/>
    <lineage>
        <taxon>Eukaryota</taxon>
        <taxon>Fungi</taxon>
        <taxon>Dikarya</taxon>
        <taxon>Ascomycota</taxon>
        <taxon>Pezizomycotina</taxon>
        <taxon>Eurotiomycetes</taxon>
        <taxon>Eurotiomycetidae</taxon>
        <taxon>Eurotiales</taxon>
        <taxon>Aspergillaceae</taxon>
        <taxon>Aspergillus</taxon>
        <taxon>Aspergillus subgen. Circumdati</taxon>
    </lineage>
</organism>
<dbReference type="PANTHER" id="PTHR11802">
    <property type="entry name" value="SERINE PROTEASE FAMILY S10 SERINE CARBOXYPEPTIDASE"/>
    <property type="match status" value="1"/>
</dbReference>
<proteinExistence type="inferred from homology"/>
<dbReference type="PANTHER" id="PTHR11802:SF190">
    <property type="entry name" value="PHEROMONE-PROCESSING CARBOXYPEPTIDASE KEX1"/>
    <property type="match status" value="1"/>
</dbReference>
<dbReference type="PROSITE" id="PS00131">
    <property type="entry name" value="CARBOXYPEPT_SER_SER"/>
    <property type="match status" value="1"/>
</dbReference>
<evidence type="ECO:0000256" key="6">
    <source>
        <dbReference type="ARBA" id="ARBA00022692"/>
    </source>
</evidence>
<feature type="region of interest" description="Disordered" evidence="16">
    <location>
        <begin position="378"/>
        <end position="408"/>
    </location>
</feature>
<evidence type="ECO:0000256" key="12">
    <source>
        <dbReference type="ARBA" id="ARBA00023136"/>
    </source>
</evidence>
<gene>
    <name evidence="17" type="ORF">ATEIFO6365_0005071700</name>
</gene>
<keyword evidence="11" id="KW-0333">Golgi apparatus</keyword>
<dbReference type="PRINTS" id="PR00724">
    <property type="entry name" value="CRBOXYPTASEC"/>
</dbReference>
<dbReference type="GO" id="GO:0006915">
    <property type="term" value="P:apoptotic process"/>
    <property type="evidence" value="ECO:0007669"/>
    <property type="project" value="UniProtKB-KW"/>
</dbReference>
<dbReference type="Pfam" id="PF00450">
    <property type="entry name" value="Peptidase_S10"/>
    <property type="match status" value="1"/>
</dbReference>
<dbReference type="GO" id="GO:0005802">
    <property type="term" value="C:trans-Golgi network"/>
    <property type="evidence" value="ECO:0007669"/>
    <property type="project" value="TreeGrafter"/>
</dbReference>
<evidence type="ECO:0000256" key="8">
    <source>
        <dbReference type="ARBA" id="ARBA00022729"/>
    </source>
</evidence>
<dbReference type="GO" id="GO:0006508">
    <property type="term" value="P:proteolysis"/>
    <property type="evidence" value="ECO:0007669"/>
    <property type="project" value="UniProtKB-KW"/>
</dbReference>
<keyword evidence="13" id="KW-0325">Glycoprotein</keyword>
<dbReference type="EC" id="3.4.16.-" evidence="15"/>
<keyword evidence="5 15" id="KW-0645">Protease</keyword>
<dbReference type="InterPro" id="IPR029058">
    <property type="entry name" value="AB_hydrolase_fold"/>
</dbReference>
<keyword evidence="10" id="KW-1133">Transmembrane helix</keyword>